<dbReference type="SUPFAM" id="SSF88659">
    <property type="entry name" value="Sigma3 and sigma4 domains of RNA polymerase sigma factors"/>
    <property type="match status" value="2"/>
</dbReference>
<evidence type="ECO:0000256" key="1">
    <source>
        <dbReference type="ARBA" id="ARBA00023015"/>
    </source>
</evidence>
<dbReference type="InterPro" id="IPR007630">
    <property type="entry name" value="RNA_pol_sigma70_r4"/>
</dbReference>
<keyword evidence="4" id="KW-0804">Transcription</keyword>
<dbReference type="EMBL" id="JAAABI010000001">
    <property type="protein sequence ID" value="NAY91211.1"/>
    <property type="molecule type" value="Genomic_DNA"/>
</dbReference>
<dbReference type="NCBIfam" id="TIGR02937">
    <property type="entry name" value="sigma70-ECF"/>
    <property type="match status" value="1"/>
</dbReference>
<dbReference type="InterPro" id="IPR009042">
    <property type="entry name" value="RNA_pol_sigma70_r1_2"/>
</dbReference>
<name>A0A964WWM0_9FLAO</name>
<dbReference type="GO" id="GO:0006352">
    <property type="term" value="P:DNA-templated transcription initiation"/>
    <property type="evidence" value="ECO:0007669"/>
    <property type="project" value="InterPro"/>
</dbReference>
<dbReference type="InterPro" id="IPR013325">
    <property type="entry name" value="RNA_pol_sigma_r2"/>
</dbReference>
<dbReference type="InterPro" id="IPR050239">
    <property type="entry name" value="Sigma-70_RNA_pol_init_factors"/>
</dbReference>
<dbReference type="SUPFAM" id="SSF88946">
    <property type="entry name" value="Sigma2 domain of RNA polymerase sigma factors"/>
    <property type="match status" value="1"/>
</dbReference>
<keyword evidence="3" id="KW-0238">DNA-binding</keyword>
<comment type="caution">
    <text evidence="8">The sequence shown here is derived from an EMBL/GenBank/DDBJ whole genome shotgun (WGS) entry which is preliminary data.</text>
</comment>
<dbReference type="PANTHER" id="PTHR30603">
    <property type="entry name" value="RNA POLYMERASE SIGMA FACTOR RPO"/>
    <property type="match status" value="1"/>
</dbReference>
<evidence type="ECO:0000259" key="5">
    <source>
        <dbReference type="Pfam" id="PF00140"/>
    </source>
</evidence>
<evidence type="ECO:0000256" key="4">
    <source>
        <dbReference type="ARBA" id="ARBA00023163"/>
    </source>
</evidence>
<dbReference type="InterPro" id="IPR007627">
    <property type="entry name" value="RNA_pol_sigma70_r2"/>
</dbReference>
<reference evidence="8" key="1">
    <citation type="submission" date="2020-01" db="EMBL/GenBank/DDBJ databases">
        <title>Muricauda ochracea sp. nov., isolated from a tidal flat of Garorim bay in Korea.</title>
        <authorList>
            <person name="Kim D."/>
            <person name="Yoo Y."/>
            <person name="Kim J.-J."/>
        </authorList>
    </citation>
    <scope>NUCLEOTIDE SEQUENCE</scope>
    <source>
        <strain evidence="8">JGD-17</strain>
    </source>
</reference>
<gene>
    <name evidence="8" type="ORF">GTQ34_04700</name>
</gene>
<evidence type="ECO:0000259" key="6">
    <source>
        <dbReference type="Pfam" id="PF04542"/>
    </source>
</evidence>
<dbReference type="Pfam" id="PF00140">
    <property type="entry name" value="Sigma70_r1_2"/>
    <property type="match status" value="1"/>
</dbReference>
<dbReference type="InterPro" id="IPR000943">
    <property type="entry name" value="RNA_pol_sigma70"/>
</dbReference>
<dbReference type="InterPro" id="IPR036388">
    <property type="entry name" value="WH-like_DNA-bd_sf"/>
</dbReference>
<evidence type="ECO:0000256" key="2">
    <source>
        <dbReference type="ARBA" id="ARBA00023082"/>
    </source>
</evidence>
<evidence type="ECO:0000256" key="3">
    <source>
        <dbReference type="ARBA" id="ARBA00023125"/>
    </source>
</evidence>
<evidence type="ECO:0000259" key="7">
    <source>
        <dbReference type="Pfam" id="PF04545"/>
    </source>
</evidence>
<evidence type="ECO:0000313" key="9">
    <source>
        <dbReference type="Proteomes" id="UP000667650"/>
    </source>
</evidence>
<dbReference type="RefSeq" id="WP_166522589.1">
    <property type="nucleotide sequence ID" value="NZ_JAAABI010000001.1"/>
</dbReference>
<dbReference type="Pfam" id="PF04545">
    <property type="entry name" value="Sigma70_r4"/>
    <property type="match status" value="1"/>
</dbReference>
<dbReference type="PRINTS" id="PR00046">
    <property type="entry name" value="SIGMA70FCT"/>
</dbReference>
<dbReference type="GO" id="GO:0003677">
    <property type="term" value="F:DNA binding"/>
    <property type="evidence" value="ECO:0007669"/>
    <property type="project" value="UniProtKB-KW"/>
</dbReference>
<keyword evidence="1" id="KW-0805">Transcription regulation</keyword>
<dbReference type="Pfam" id="PF04542">
    <property type="entry name" value="Sigma70_r2"/>
    <property type="match status" value="1"/>
</dbReference>
<organism evidence="8 9">
    <name type="scientific">Flagellimonas ochracea</name>
    <dbReference type="NCBI Taxonomy" id="2696472"/>
    <lineage>
        <taxon>Bacteria</taxon>
        <taxon>Pseudomonadati</taxon>
        <taxon>Bacteroidota</taxon>
        <taxon>Flavobacteriia</taxon>
        <taxon>Flavobacteriales</taxon>
        <taxon>Flavobacteriaceae</taxon>
        <taxon>Flagellimonas</taxon>
    </lineage>
</organism>
<dbReference type="InterPro" id="IPR014284">
    <property type="entry name" value="RNA_pol_sigma-70_dom"/>
</dbReference>
<keyword evidence="9" id="KW-1185">Reference proteome</keyword>
<keyword evidence="2" id="KW-0731">Sigma factor</keyword>
<dbReference type="InterPro" id="IPR013324">
    <property type="entry name" value="RNA_pol_sigma_r3/r4-like"/>
</dbReference>
<dbReference type="Proteomes" id="UP000667650">
    <property type="component" value="Unassembled WGS sequence"/>
</dbReference>
<sequence>MRPLSISKQITIRESPSLSRYLNEISQIPMITEEEEVQLAIRIRNGEGRAMEKLVKSNLRFVVSVAKQYQSRGLGLHDLINEGNLGLVKAATKFDETYGFKFISYAVWWIRQGIIQALSEKSRMVRLPLNKINAIKKIKTVSSNFEQIHLRKPLAEEISEVMDSTLSEIQFCLRHSSWLIPLDEPLKMSDGEVNLHDKIQSKDFENPDRTLVKQSLKIDIDSIFEVLSYRETYIIKMYYGIGVNDSLRIQEIAVHLDLTTERVRQIKKVALTRLRNSSKMEFLKEYL</sequence>
<evidence type="ECO:0000313" key="8">
    <source>
        <dbReference type="EMBL" id="NAY91211.1"/>
    </source>
</evidence>
<feature type="domain" description="RNA polymerase sigma-70 region 4" evidence="7">
    <location>
        <begin position="225"/>
        <end position="276"/>
    </location>
</feature>
<proteinExistence type="predicted"/>
<dbReference type="GO" id="GO:0016987">
    <property type="term" value="F:sigma factor activity"/>
    <property type="evidence" value="ECO:0007669"/>
    <property type="project" value="UniProtKB-KW"/>
</dbReference>
<dbReference type="Gene3D" id="1.10.601.10">
    <property type="entry name" value="RNA Polymerase Primary Sigma Factor"/>
    <property type="match status" value="1"/>
</dbReference>
<dbReference type="PANTHER" id="PTHR30603:SF47">
    <property type="entry name" value="RNA POLYMERASE SIGMA FACTOR SIGD, CHLOROPLASTIC"/>
    <property type="match status" value="1"/>
</dbReference>
<feature type="domain" description="RNA polymerase sigma-70 region 1.2" evidence="5">
    <location>
        <begin position="17"/>
        <end position="47"/>
    </location>
</feature>
<accession>A0A964WWM0</accession>
<dbReference type="AlphaFoldDB" id="A0A964WWM0"/>
<dbReference type="Gene3D" id="1.10.10.10">
    <property type="entry name" value="Winged helix-like DNA-binding domain superfamily/Winged helix DNA-binding domain"/>
    <property type="match status" value="2"/>
</dbReference>
<protein>
    <submittedName>
        <fullName evidence="8">Sigma-70 family RNA polymerase sigma factor</fullName>
    </submittedName>
</protein>
<feature type="domain" description="RNA polymerase sigma-70 region 2" evidence="6">
    <location>
        <begin position="54"/>
        <end position="123"/>
    </location>
</feature>